<name>A0A8S2UFG9_9BILA</name>
<comment type="caution">
    <text evidence="1">The sequence shown here is derived from an EMBL/GenBank/DDBJ whole genome shotgun (WGS) entry which is preliminary data.</text>
</comment>
<dbReference type="InterPro" id="IPR036691">
    <property type="entry name" value="Endo/exonu/phosph_ase_sf"/>
</dbReference>
<dbReference type="EMBL" id="CAJOBA010062901">
    <property type="protein sequence ID" value="CAF4341313.1"/>
    <property type="molecule type" value="Genomic_DNA"/>
</dbReference>
<protein>
    <submittedName>
        <fullName evidence="1">Uncharacterized protein</fullName>
    </submittedName>
</protein>
<sequence>MYGTCMKLTEQLHFIVVKLKAYTKNDEYDELLQQINLQVQFLTESHTEYLKHQDELKSISIKQTQALNQIMDKILNEKLYISGVNSPPKILPPFELFEKHKDKDIYLFGDYNAKHSNWNCETVM</sequence>
<reference evidence="1" key="1">
    <citation type="submission" date="2021-02" db="EMBL/GenBank/DDBJ databases">
        <authorList>
            <person name="Nowell W R."/>
        </authorList>
    </citation>
    <scope>NUCLEOTIDE SEQUENCE</scope>
</reference>
<dbReference type="AlphaFoldDB" id="A0A8S2UFG9"/>
<evidence type="ECO:0000313" key="2">
    <source>
        <dbReference type="Proteomes" id="UP000682733"/>
    </source>
</evidence>
<gene>
    <name evidence="1" type="ORF">TMI583_LOCUS40588</name>
</gene>
<accession>A0A8S2UFG9</accession>
<dbReference type="Proteomes" id="UP000682733">
    <property type="component" value="Unassembled WGS sequence"/>
</dbReference>
<proteinExistence type="predicted"/>
<evidence type="ECO:0000313" key="1">
    <source>
        <dbReference type="EMBL" id="CAF4341313.1"/>
    </source>
</evidence>
<organism evidence="1 2">
    <name type="scientific">Didymodactylos carnosus</name>
    <dbReference type="NCBI Taxonomy" id="1234261"/>
    <lineage>
        <taxon>Eukaryota</taxon>
        <taxon>Metazoa</taxon>
        <taxon>Spiralia</taxon>
        <taxon>Gnathifera</taxon>
        <taxon>Rotifera</taxon>
        <taxon>Eurotatoria</taxon>
        <taxon>Bdelloidea</taxon>
        <taxon>Philodinida</taxon>
        <taxon>Philodinidae</taxon>
        <taxon>Didymodactylos</taxon>
    </lineage>
</organism>
<dbReference type="Gene3D" id="3.60.10.10">
    <property type="entry name" value="Endonuclease/exonuclease/phosphatase"/>
    <property type="match status" value="1"/>
</dbReference>